<evidence type="ECO:0000259" key="13">
    <source>
        <dbReference type="PROSITE" id="PS50893"/>
    </source>
</evidence>
<dbReference type="InterPro" id="IPR003439">
    <property type="entry name" value="ABC_transporter-like_ATP-bd"/>
</dbReference>
<dbReference type="GO" id="GO:0090374">
    <property type="term" value="P:oligopeptide export from mitochondrion"/>
    <property type="evidence" value="ECO:0007669"/>
    <property type="project" value="TreeGrafter"/>
</dbReference>
<keyword evidence="10 12" id="KW-0472">Membrane</keyword>
<evidence type="ECO:0000256" key="9">
    <source>
        <dbReference type="ARBA" id="ARBA00023054"/>
    </source>
</evidence>
<feature type="transmembrane region" description="Helical" evidence="12">
    <location>
        <begin position="402"/>
        <end position="420"/>
    </location>
</feature>
<feature type="domain" description="ABC transporter" evidence="13">
    <location>
        <begin position="1152"/>
        <end position="1388"/>
    </location>
</feature>
<feature type="transmembrane region" description="Helical" evidence="12">
    <location>
        <begin position="915"/>
        <end position="933"/>
    </location>
</feature>
<name>A0AAN7U4R4_9MYCE</name>
<feature type="transmembrane region" description="Helical" evidence="12">
    <location>
        <begin position="794"/>
        <end position="818"/>
    </location>
</feature>
<evidence type="ECO:0000256" key="4">
    <source>
        <dbReference type="ARBA" id="ARBA00022692"/>
    </source>
</evidence>
<feature type="transmembrane region" description="Helical" evidence="12">
    <location>
        <begin position="1021"/>
        <end position="1041"/>
    </location>
</feature>
<feature type="transmembrane region" description="Helical" evidence="12">
    <location>
        <begin position="838"/>
        <end position="862"/>
    </location>
</feature>
<feature type="transmembrane region" description="Helical" evidence="12">
    <location>
        <begin position="183"/>
        <end position="205"/>
    </location>
</feature>
<dbReference type="FunFam" id="1.20.1560.10:FF:000018">
    <property type="entry name" value="ATP-binding cassette subfamily B member 11"/>
    <property type="match status" value="1"/>
</dbReference>
<feature type="region of interest" description="Disordered" evidence="11">
    <location>
        <begin position="703"/>
        <end position="730"/>
    </location>
</feature>
<dbReference type="PROSITE" id="PS50893">
    <property type="entry name" value="ABC_TRANSPORTER_2"/>
    <property type="match status" value="2"/>
</dbReference>
<dbReference type="InterPro" id="IPR017871">
    <property type="entry name" value="ABC_transporter-like_CS"/>
</dbReference>
<dbReference type="CDD" id="cd03249">
    <property type="entry name" value="ABC_MTABC3_MDL1_MDL2"/>
    <property type="match status" value="2"/>
</dbReference>
<keyword evidence="3" id="KW-0813">Transport</keyword>
<reference evidence="15 16" key="1">
    <citation type="submission" date="2023-11" db="EMBL/GenBank/DDBJ databases">
        <title>Dfirmibasis_genome.</title>
        <authorList>
            <person name="Edelbroek B."/>
            <person name="Kjellin J."/>
            <person name="Jerlstrom-Hultqvist J."/>
            <person name="Soderbom F."/>
        </authorList>
    </citation>
    <scope>NUCLEOTIDE SEQUENCE [LARGE SCALE GENOMIC DNA]</scope>
    <source>
        <strain evidence="15 16">TNS-C-14</strain>
    </source>
</reference>
<dbReference type="FunFam" id="3.40.50.300:FF:000251">
    <property type="entry name" value="ABC transporter B family member 19"/>
    <property type="match status" value="2"/>
</dbReference>
<comment type="similarity">
    <text evidence="2">Belongs to the ABC transporter superfamily. ABCB family. Multidrug resistance exporter (TC 3.A.1.201) subfamily.</text>
</comment>
<feature type="transmembrane region" description="Helical" evidence="12">
    <location>
        <begin position="939"/>
        <end position="956"/>
    </location>
</feature>
<keyword evidence="9" id="KW-0175">Coiled coil</keyword>
<feature type="transmembrane region" description="Helical" evidence="12">
    <location>
        <begin position="358"/>
        <end position="382"/>
    </location>
</feature>
<dbReference type="InterPro" id="IPR027417">
    <property type="entry name" value="P-loop_NTPase"/>
</dbReference>
<feature type="region of interest" description="Disordered" evidence="11">
    <location>
        <begin position="1"/>
        <end position="109"/>
    </location>
</feature>
<dbReference type="InterPro" id="IPR011527">
    <property type="entry name" value="ABC1_TM_dom"/>
</dbReference>
<keyword evidence="8 12" id="KW-1133">Transmembrane helix</keyword>
<dbReference type="Gene3D" id="3.40.50.300">
    <property type="entry name" value="P-loop containing nucleotide triphosphate hydrolases"/>
    <property type="match status" value="2"/>
</dbReference>
<evidence type="ECO:0000256" key="11">
    <source>
        <dbReference type="SAM" id="MobiDB-lite"/>
    </source>
</evidence>
<dbReference type="Pfam" id="PF00664">
    <property type="entry name" value="ABC_membrane"/>
    <property type="match status" value="2"/>
</dbReference>
<dbReference type="SUPFAM" id="SSF52540">
    <property type="entry name" value="P-loop containing nucleoside triphosphate hydrolases"/>
    <property type="match status" value="2"/>
</dbReference>
<comment type="caution">
    <text evidence="15">The sequence shown here is derived from an EMBL/GenBank/DDBJ whole genome shotgun (WGS) entry which is preliminary data.</text>
</comment>
<dbReference type="GO" id="GO:0015421">
    <property type="term" value="F:ABC-type oligopeptide transporter activity"/>
    <property type="evidence" value="ECO:0007669"/>
    <property type="project" value="TreeGrafter"/>
</dbReference>
<evidence type="ECO:0000313" key="15">
    <source>
        <dbReference type="EMBL" id="KAK5581948.1"/>
    </source>
</evidence>
<dbReference type="FunFam" id="1.20.1560.10:FF:000009">
    <property type="entry name" value="ABC transporter B family member 1"/>
    <property type="match status" value="1"/>
</dbReference>
<evidence type="ECO:0000256" key="1">
    <source>
        <dbReference type="ARBA" id="ARBA00004651"/>
    </source>
</evidence>
<dbReference type="SUPFAM" id="SSF90123">
    <property type="entry name" value="ABC transporter transmembrane region"/>
    <property type="match status" value="2"/>
</dbReference>
<evidence type="ECO:0000259" key="14">
    <source>
        <dbReference type="PROSITE" id="PS50929"/>
    </source>
</evidence>
<feature type="domain" description="ABC transmembrane type-1" evidence="14">
    <location>
        <begin position="795"/>
        <end position="1117"/>
    </location>
</feature>
<feature type="compositionally biased region" description="Basic and acidic residues" evidence="11">
    <location>
        <begin position="49"/>
        <end position="73"/>
    </location>
</feature>
<dbReference type="PANTHER" id="PTHR43394:SF27">
    <property type="entry name" value="ATP-DEPENDENT TRANSLOCASE ABCB1-LIKE"/>
    <property type="match status" value="1"/>
</dbReference>
<dbReference type="GO" id="GO:0005743">
    <property type="term" value="C:mitochondrial inner membrane"/>
    <property type="evidence" value="ECO:0007669"/>
    <property type="project" value="TreeGrafter"/>
</dbReference>
<dbReference type="Proteomes" id="UP001344447">
    <property type="component" value="Unassembled WGS sequence"/>
</dbReference>
<sequence length="1390" mass="152324">MVDKSQNDGSENDSLPMDNLNINSIDDENNNINNNNNISNDKDSEDNDENPKEHKNKKEDVGNIKMDTIDDRPTNSGILSPIEITSDGGDSVKTLSTTQSKKLDEGEKKDEIGPQVPFFSLFRFAKPFDILLMMIGTLGALANGVSMPAISIVFGRLMNSFSPENLADPNFDLVETVTANAMYFIYIGCGVFVCSYVEVAFWMLAGERQAVRCRKAYLKAILKQEIGWYDITKSSELSTRISSDTLLFQEAIGEKIGNFLHHTSTFICGFIVGFVNGWQLTLVIFALTPLIAAAGAFMTKMMADLTKKGQDAYAKAGGVAEEKIGSIRTVSTFSGEPSEVKRYTHRLKEALDIGTKKGIMNGVGIGLVFLVLFGTYSLSFWYGGKLIVDRKWNPVPDRPWQGGDVLTVFFSVIMGAMALGQASPNVASFANGRGAAFKIYEVIDRLSKIDPFSTEGRVIETVQGNIEYRNIGFSYPSRPEVKIFNNFNLTIKQGTTVALVGDSGGGKSSVIGLLERFYDPDEGEVYLDEVNIKDINIHSLRKNIGLVSQEPVLFANSIAENIRYGNENATLDQIIEACKTANAHDFISALPEGYDTQVGEKGVQMSGGQKQRIAIARAMIKDPKILLLDEATSALDSQNELLVQQSIEKLMVGRTTIVIAHRLSTIQDADQIAVVKGGAIVEIGTHTELYALDGVYTQLVNRQQKGDDGSNGKKKKKKSLNDESTKDIGSSSISIDKSINNIVGADGLETSTAGLVVDGSPSDGKKKKKEKKPTEKSIPIGRILKLSKEDWPHFLVGLIGASLNGAIMPVFSIIFSEILGIFQEQDETELTRRSRNMALWFILLAVVAALANFIQIYCFTYIGEKLTFNLRRLSFESIIRQDIGWFDLTENSTGRLTANLATEATLVQGMTSQRLGLLFQNIITIVAGLVIAFVSGWKLTLVVLACVPVIGFAGKVEMDFFQGFSQKGKEAYAECGQVASEAIGGIRTVSSFTCENKILEKFRQCLLKPIQMSFRKSNVSGLSFGFSQCTLFFIYTLTYWYGGKLVDAGEWKAKESTLETYCYNDQYLALGYVDEATCIKSFTTTEGFSMMMRVFFAIIMSAMGVGQSMAFMPDLGKAKLAAIAIFGLIDRVSEIDPFENKGQTLPELKGDIEFKDIKFSYPSRPNKAVFQGFNLVIPHGKKVALVGYSGGGKSSVISLLERFYNPSEGSITIDGVNIKDLNVNWLRGNMGLVGQEPFLFSGSIFENIIYGKPDATMEEVIEAAKAANAHTFIDALPDGYHTQLGDKFTQLSGGQKQRVAIARAIIRDPKVLLLDEATSALDTVSEKVVQVALDNVSKGRTSIVIAHRLSTVIDADLIVVVKEGQVVELGTHDTLLAQNGFYSELVSRQM</sequence>
<gene>
    <name evidence="15" type="ORF">RB653_003529</name>
</gene>
<keyword evidence="7" id="KW-0067">ATP-binding</keyword>
<evidence type="ECO:0000256" key="3">
    <source>
        <dbReference type="ARBA" id="ARBA00022448"/>
    </source>
</evidence>
<feature type="region of interest" description="Disordered" evidence="11">
    <location>
        <begin position="754"/>
        <end position="774"/>
    </location>
</feature>
<accession>A0AAN7U4R4</accession>
<keyword evidence="5" id="KW-0677">Repeat</keyword>
<protein>
    <submittedName>
        <fullName evidence="15">Uncharacterized protein</fullName>
    </submittedName>
</protein>
<proteinExistence type="inferred from homology"/>
<dbReference type="SMART" id="SM00382">
    <property type="entry name" value="AAA"/>
    <property type="match status" value="2"/>
</dbReference>
<evidence type="ECO:0000256" key="7">
    <source>
        <dbReference type="ARBA" id="ARBA00022840"/>
    </source>
</evidence>
<keyword evidence="4 12" id="KW-0812">Transmembrane</keyword>
<dbReference type="GO" id="GO:0005886">
    <property type="term" value="C:plasma membrane"/>
    <property type="evidence" value="ECO:0007669"/>
    <property type="project" value="UniProtKB-SubCell"/>
</dbReference>
<keyword evidence="16" id="KW-1185">Reference proteome</keyword>
<evidence type="ECO:0000256" key="8">
    <source>
        <dbReference type="ARBA" id="ARBA00022989"/>
    </source>
</evidence>
<dbReference type="InterPro" id="IPR039421">
    <property type="entry name" value="Type_1_exporter"/>
</dbReference>
<dbReference type="Pfam" id="PF00005">
    <property type="entry name" value="ABC_tran"/>
    <property type="match status" value="2"/>
</dbReference>
<dbReference type="InterPro" id="IPR003593">
    <property type="entry name" value="AAA+_ATPase"/>
</dbReference>
<feature type="compositionally biased region" description="Low complexity" evidence="11">
    <location>
        <begin position="18"/>
        <end position="39"/>
    </location>
</feature>
<evidence type="ECO:0000256" key="2">
    <source>
        <dbReference type="ARBA" id="ARBA00007577"/>
    </source>
</evidence>
<feature type="transmembrane region" description="Helical" evidence="12">
    <location>
        <begin position="130"/>
        <end position="154"/>
    </location>
</feature>
<feature type="domain" description="ABC transporter" evidence="13">
    <location>
        <begin position="466"/>
        <end position="702"/>
    </location>
</feature>
<dbReference type="PANTHER" id="PTHR43394">
    <property type="entry name" value="ATP-DEPENDENT PERMEASE MDL1, MITOCHONDRIAL"/>
    <property type="match status" value="1"/>
</dbReference>
<dbReference type="CDD" id="cd18577">
    <property type="entry name" value="ABC_6TM_Pgp_ABCB1_D1_like"/>
    <property type="match status" value="1"/>
</dbReference>
<evidence type="ECO:0000256" key="10">
    <source>
        <dbReference type="ARBA" id="ARBA00023136"/>
    </source>
</evidence>
<dbReference type="Gene3D" id="1.20.1560.10">
    <property type="entry name" value="ABC transporter type 1, transmembrane domain"/>
    <property type="match status" value="1"/>
</dbReference>
<dbReference type="GO" id="GO:0016887">
    <property type="term" value="F:ATP hydrolysis activity"/>
    <property type="evidence" value="ECO:0007669"/>
    <property type="project" value="InterPro"/>
</dbReference>
<evidence type="ECO:0000256" key="6">
    <source>
        <dbReference type="ARBA" id="ARBA00022741"/>
    </source>
</evidence>
<organism evidence="15 16">
    <name type="scientific">Dictyostelium firmibasis</name>
    <dbReference type="NCBI Taxonomy" id="79012"/>
    <lineage>
        <taxon>Eukaryota</taxon>
        <taxon>Amoebozoa</taxon>
        <taxon>Evosea</taxon>
        <taxon>Eumycetozoa</taxon>
        <taxon>Dictyostelia</taxon>
        <taxon>Dictyosteliales</taxon>
        <taxon>Dictyosteliaceae</taxon>
        <taxon>Dictyostelium</taxon>
    </lineage>
</organism>
<evidence type="ECO:0000256" key="12">
    <source>
        <dbReference type="SAM" id="Phobius"/>
    </source>
</evidence>
<keyword evidence="6" id="KW-0547">Nucleotide-binding</keyword>
<dbReference type="InterPro" id="IPR036640">
    <property type="entry name" value="ABC1_TM_sf"/>
</dbReference>
<dbReference type="PROSITE" id="PS50929">
    <property type="entry name" value="ABC_TM1F"/>
    <property type="match status" value="2"/>
</dbReference>
<comment type="subcellular location">
    <subcellularLocation>
        <location evidence="1">Cell membrane</location>
        <topology evidence="1">Multi-pass membrane protein</topology>
    </subcellularLocation>
</comment>
<evidence type="ECO:0000313" key="16">
    <source>
        <dbReference type="Proteomes" id="UP001344447"/>
    </source>
</evidence>
<evidence type="ECO:0000256" key="5">
    <source>
        <dbReference type="ARBA" id="ARBA00022737"/>
    </source>
</evidence>
<feature type="transmembrane region" description="Helical" evidence="12">
    <location>
        <begin position="1090"/>
        <end position="1111"/>
    </location>
</feature>
<dbReference type="EMBL" id="JAVFKY010000001">
    <property type="protein sequence ID" value="KAK5581948.1"/>
    <property type="molecule type" value="Genomic_DNA"/>
</dbReference>
<dbReference type="CDD" id="cd18578">
    <property type="entry name" value="ABC_6TM_Pgp_ABCB1_D2_like"/>
    <property type="match status" value="1"/>
</dbReference>
<dbReference type="FunFam" id="1.20.1560.10:FF:000163">
    <property type="entry name" value="ABC transporter B family protein"/>
    <property type="match status" value="1"/>
</dbReference>
<dbReference type="PROSITE" id="PS00211">
    <property type="entry name" value="ABC_TRANSPORTER_1"/>
    <property type="match status" value="2"/>
</dbReference>
<feature type="domain" description="ABC transmembrane type-1" evidence="14">
    <location>
        <begin position="135"/>
        <end position="431"/>
    </location>
</feature>
<feature type="transmembrane region" description="Helical" evidence="12">
    <location>
        <begin position="280"/>
        <end position="298"/>
    </location>
</feature>
<dbReference type="GO" id="GO:0005524">
    <property type="term" value="F:ATP binding"/>
    <property type="evidence" value="ECO:0007669"/>
    <property type="project" value="UniProtKB-KW"/>
</dbReference>